<keyword evidence="1" id="KW-0472">Membrane</keyword>
<keyword evidence="3" id="KW-1185">Reference proteome</keyword>
<sequence length="233" mass="27372">MKIKKFLKKNEIYFNTMTSLLLGLMAIIVTYNSNIIAKEQKQMSYYENTPDFHLSQEYKRDSTGYPREVAIKIAKFGGKAKNISLRIRSFAHFEIIDEQNNKLNKYIHLNGYFNQSYRTGENKGDIRLLKGLDNNKKFAEFTRRMNAGLTKKGYTSMSINALFIVKINYTDFLNNEKYEYYDISFADGVLIEKSDFRVELFENKKPLPKSIPITRIEDEDIENYLKIVVNKEQ</sequence>
<proteinExistence type="predicted"/>
<name>A0A1E5SHY5_9FLAO</name>
<dbReference type="OrthoDB" id="1424071at2"/>
<dbReference type="Proteomes" id="UP000095713">
    <property type="component" value="Unassembled WGS sequence"/>
</dbReference>
<comment type="caution">
    <text evidence="2">The sequence shown here is derived from an EMBL/GenBank/DDBJ whole genome shotgun (WGS) entry which is preliminary data.</text>
</comment>
<feature type="transmembrane region" description="Helical" evidence="1">
    <location>
        <begin position="12"/>
        <end position="31"/>
    </location>
</feature>
<evidence type="ECO:0000313" key="2">
    <source>
        <dbReference type="EMBL" id="OEJ98720.1"/>
    </source>
</evidence>
<organism evidence="2 3">
    <name type="scientific">Flavivirga aquatica</name>
    <dbReference type="NCBI Taxonomy" id="1849968"/>
    <lineage>
        <taxon>Bacteria</taxon>
        <taxon>Pseudomonadati</taxon>
        <taxon>Bacteroidota</taxon>
        <taxon>Flavobacteriia</taxon>
        <taxon>Flavobacteriales</taxon>
        <taxon>Flavobacteriaceae</taxon>
        <taxon>Flavivirga</taxon>
    </lineage>
</organism>
<reference evidence="2 3" key="1">
    <citation type="submission" date="2016-05" db="EMBL/GenBank/DDBJ databases">
        <title>Draft Genome Sequence of Algibacter sp. Strain SK-16 Isolated from the Surface Water of Aburatsubo Inlet.</title>
        <authorList>
            <person name="Wong S.-K."/>
            <person name="Yoshizawa S."/>
            <person name="Nakajima Y."/>
            <person name="Ogura Y."/>
            <person name="Tetsuya H."/>
            <person name="Hamasaki K."/>
        </authorList>
    </citation>
    <scope>NUCLEOTIDE SEQUENCE [LARGE SCALE GENOMIC DNA]</scope>
    <source>
        <strain evidence="2 3">SK-16</strain>
    </source>
</reference>
<keyword evidence="1" id="KW-1133">Transmembrane helix</keyword>
<dbReference type="AlphaFoldDB" id="A0A1E5SHY5"/>
<keyword evidence="1" id="KW-0812">Transmembrane</keyword>
<gene>
    <name evidence="2" type="ORF">A8C32_05850</name>
</gene>
<evidence type="ECO:0000313" key="3">
    <source>
        <dbReference type="Proteomes" id="UP000095713"/>
    </source>
</evidence>
<dbReference type="EMBL" id="MDJD01000054">
    <property type="protein sequence ID" value="OEJ98720.1"/>
    <property type="molecule type" value="Genomic_DNA"/>
</dbReference>
<evidence type="ECO:0000256" key="1">
    <source>
        <dbReference type="SAM" id="Phobius"/>
    </source>
</evidence>
<protein>
    <submittedName>
        <fullName evidence="2">Uncharacterized protein</fullName>
    </submittedName>
</protein>
<accession>A0A1E5SHY5</accession>